<evidence type="ECO:0000256" key="1">
    <source>
        <dbReference type="ARBA" id="ARBA00023002"/>
    </source>
</evidence>
<dbReference type="PANTHER" id="PTHR13847:SF289">
    <property type="entry name" value="GLYCINE OXIDASE"/>
    <property type="match status" value="1"/>
</dbReference>
<dbReference type="InterPro" id="IPR036188">
    <property type="entry name" value="FAD/NAD-bd_sf"/>
</dbReference>
<reference evidence="3 4" key="1">
    <citation type="submission" date="2024-02" db="EMBL/GenBank/DDBJ databases">
        <title>Bacteria isolated from the canopy kelp, Nereocystis luetkeana.</title>
        <authorList>
            <person name="Pfister C.A."/>
            <person name="Younker I.T."/>
            <person name="Light S.H."/>
        </authorList>
    </citation>
    <scope>NUCLEOTIDE SEQUENCE [LARGE SCALE GENOMIC DNA]</scope>
    <source>
        <strain evidence="3 4">TI.1.05</strain>
    </source>
</reference>
<evidence type="ECO:0000313" key="3">
    <source>
        <dbReference type="EMBL" id="MEL0628835.1"/>
    </source>
</evidence>
<keyword evidence="1 3" id="KW-0560">Oxidoreductase</keyword>
<keyword evidence="4" id="KW-1185">Reference proteome</keyword>
<sequence>MEVRDVIVIGAGATGIGASLWLRKQGFDVETLDRNDIASQTTYCNAATIADYACSPIPQPSIIKTLPSLLYSKDSPFVINWLSSLGLSPWLFRFLGSCTQQKYEKSSEALANLLSKTYDGYSPLLNDNLIAKSMMTSKGCLYSYSSNKDVKNGESNFKLREQLGINQKQLSREEMEALEPILTGKTAGGVHFTTASHISNSNGFFVQLATPLIEEKRITKAEVIDIKPKGDAIYVTSSDGRTWKTKRLVMATGVWSESLAKTLGDRIPMVAERGYHVEFQFDKMPIERPICPSANAFYMTPQRNGVIRAAGTVELSNFDPKATRKRLDYVEKHARRILETDAPVIERKLGLRPTLPDYLPVIGESSKDNRIMYAFGHQHIGVTLAGITGKIVADWAKGEQSLDLSAFSPKRFL</sequence>
<accession>A0ABU9GNE4</accession>
<evidence type="ECO:0000313" key="4">
    <source>
        <dbReference type="Proteomes" id="UP001369082"/>
    </source>
</evidence>
<dbReference type="Gene3D" id="3.50.50.60">
    <property type="entry name" value="FAD/NAD(P)-binding domain"/>
    <property type="match status" value="2"/>
</dbReference>
<dbReference type="InterPro" id="IPR006076">
    <property type="entry name" value="FAD-dep_OxRdtase"/>
</dbReference>
<dbReference type="Proteomes" id="UP001369082">
    <property type="component" value="Unassembled WGS sequence"/>
</dbReference>
<dbReference type="EMBL" id="JBAKAZ010000010">
    <property type="protein sequence ID" value="MEL0628835.1"/>
    <property type="molecule type" value="Genomic_DNA"/>
</dbReference>
<dbReference type="SUPFAM" id="SSF54373">
    <property type="entry name" value="FAD-linked reductases, C-terminal domain"/>
    <property type="match status" value="1"/>
</dbReference>
<name>A0ABU9GNE4_9GAMM</name>
<dbReference type="Pfam" id="PF01266">
    <property type="entry name" value="DAO"/>
    <property type="match status" value="1"/>
</dbReference>
<dbReference type="SUPFAM" id="SSF51905">
    <property type="entry name" value="FAD/NAD(P)-binding domain"/>
    <property type="match status" value="1"/>
</dbReference>
<dbReference type="GO" id="GO:0016491">
    <property type="term" value="F:oxidoreductase activity"/>
    <property type="evidence" value="ECO:0007669"/>
    <property type="project" value="UniProtKB-KW"/>
</dbReference>
<dbReference type="EC" id="1.-.-.-" evidence="3"/>
<gene>
    <name evidence="3" type="ORF">V6256_04355</name>
</gene>
<feature type="domain" description="FAD dependent oxidoreductase" evidence="2">
    <location>
        <begin position="5"/>
        <end position="395"/>
    </location>
</feature>
<proteinExistence type="predicted"/>
<organism evidence="3 4">
    <name type="scientific">Psychromonas aquatilis</name>
    <dbReference type="NCBI Taxonomy" id="2005072"/>
    <lineage>
        <taxon>Bacteria</taxon>
        <taxon>Pseudomonadati</taxon>
        <taxon>Pseudomonadota</taxon>
        <taxon>Gammaproteobacteria</taxon>
        <taxon>Alteromonadales</taxon>
        <taxon>Psychromonadaceae</taxon>
        <taxon>Psychromonas</taxon>
    </lineage>
</organism>
<protein>
    <submittedName>
        <fullName evidence="3">FAD-binding oxidoreductase</fullName>
        <ecNumber evidence="3">1.-.-.-</ecNumber>
    </submittedName>
</protein>
<dbReference type="Gene3D" id="3.30.9.10">
    <property type="entry name" value="D-Amino Acid Oxidase, subunit A, domain 2"/>
    <property type="match status" value="1"/>
</dbReference>
<comment type="caution">
    <text evidence="3">The sequence shown here is derived from an EMBL/GenBank/DDBJ whole genome shotgun (WGS) entry which is preliminary data.</text>
</comment>
<dbReference type="RefSeq" id="WP_341596844.1">
    <property type="nucleotide sequence ID" value="NZ_JBAKAZ010000010.1"/>
</dbReference>
<dbReference type="PANTHER" id="PTHR13847">
    <property type="entry name" value="SARCOSINE DEHYDROGENASE-RELATED"/>
    <property type="match status" value="1"/>
</dbReference>
<evidence type="ECO:0000259" key="2">
    <source>
        <dbReference type="Pfam" id="PF01266"/>
    </source>
</evidence>